<name>A0A843YN11_9BURK</name>
<dbReference type="PANTHER" id="PTHR33055:SF3">
    <property type="entry name" value="PUTATIVE TRANSPOSASE FOR IS117-RELATED"/>
    <property type="match status" value="1"/>
</dbReference>
<gene>
    <name evidence="4" type="ORF">GEV47_11230</name>
</gene>
<dbReference type="PANTHER" id="PTHR33055">
    <property type="entry name" value="TRANSPOSASE FOR INSERTION SEQUENCE ELEMENT IS1111A"/>
    <property type="match status" value="1"/>
</dbReference>
<dbReference type="NCBIfam" id="NF033542">
    <property type="entry name" value="transpos_IS110"/>
    <property type="match status" value="1"/>
</dbReference>
<dbReference type="InterPro" id="IPR003346">
    <property type="entry name" value="Transposase_20"/>
</dbReference>
<proteinExistence type="predicted"/>
<dbReference type="OrthoDB" id="5289737at2"/>
<feature type="coiled-coil region" evidence="1">
    <location>
        <begin position="178"/>
        <end position="205"/>
    </location>
</feature>
<dbReference type="Proteomes" id="UP000451565">
    <property type="component" value="Unassembled WGS sequence"/>
</dbReference>
<feature type="domain" description="Transposase IS110-like N-terminal" evidence="2">
    <location>
        <begin position="6"/>
        <end position="146"/>
    </location>
</feature>
<dbReference type="Pfam" id="PF02371">
    <property type="entry name" value="Transposase_20"/>
    <property type="match status" value="1"/>
</dbReference>
<dbReference type="GO" id="GO:0004803">
    <property type="term" value="F:transposase activity"/>
    <property type="evidence" value="ECO:0007669"/>
    <property type="project" value="InterPro"/>
</dbReference>
<evidence type="ECO:0000259" key="3">
    <source>
        <dbReference type="Pfam" id="PF02371"/>
    </source>
</evidence>
<evidence type="ECO:0000256" key="1">
    <source>
        <dbReference type="SAM" id="Coils"/>
    </source>
</evidence>
<dbReference type="GO" id="GO:0003677">
    <property type="term" value="F:DNA binding"/>
    <property type="evidence" value="ECO:0007669"/>
    <property type="project" value="InterPro"/>
</dbReference>
<organism evidence="4 5">
    <name type="scientific">Glaciimonas soli</name>
    <dbReference type="NCBI Taxonomy" id="2590999"/>
    <lineage>
        <taxon>Bacteria</taxon>
        <taxon>Pseudomonadati</taxon>
        <taxon>Pseudomonadota</taxon>
        <taxon>Betaproteobacteria</taxon>
        <taxon>Burkholderiales</taxon>
        <taxon>Oxalobacteraceae</taxon>
        <taxon>Glaciimonas</taxon>
    </lineage>
</organism>
<keyword evidence="1" id="KW-0175">Coiled coil</keyword>
<dbReference type="EMBL" id="WINI01000006">
    <property type="protein sequence ID" value="MQR01249.1"/>
    <property type="molecule type" value="Genomic_DNA"/>
</dbReference>
<evidence type="ECO:0000259" key="2">
    <source>
        <dbReference type="Pfam" id="PF01548"/>
    </source>
</evidence>
<dbReference type="InterPro" id="IPR002525">
    <property type="entry name" value="Transp_IS110-like_N"/>
</dbReference>
<dbReference type="InterPro" id="IPR047650">
    <property type="entry name" value="Transpos_IS110"/>
</dbReference>
<reference evidence="4 5" key="1">
    <citation type="submission" date="2019-10" db="EMBL/GenBank/DDBJ databases">
        <title>Glaciimonas soli sp. nov., a psychrophilic bacterium isolated from the forest soil of a high elevation mountain in Taiwan.</title>
        <authorList>
            <person name="Wang L.-T."/>
            <person name="Shieh W.Y."/>
        </authorList>
    </citation>
    <scope>NUCLEOTIDE SEQUENCE [LARGE SCALE GENOMIC DNA]</scope>
    <source>
        <strain evidence="4 5">GS1</strain>
    </source>
</reference>
<protein>
    <submittedName>
        <fullName evidence="4">IS110 family transposase</fullName>
    </submittedName>
</protein>
<dbReference type="Pfam" id="PF01548">
    <property type="entry name" value="DEDD_Tnp_IS110"/>
    <property type="match status" value="1"/>
</dbReference>
<feature type="domain" description="Transposase IS116/IS110/IS902 C-terminal" evidence="3">
    <location>
        <begin position="210"/>
        <end position="287"/>
    </location>
</feature>
<evidence type="ECO:0000313" key="5">
    <source>
        <dbReference type="Proteomes" id="UP000451565"/>
    </source>
</evidence>
<dbReference type="RefSeq" id="WP_153234884.1">
    <property type="nucleotide sequence ID" value="NZ_WINI01000006.1"/>
</dbReference>
<evidence type="ECO:0000313" key="4">
    <source>
        <dbReference type="EMBL" id="MQR01249.1"/>
    </source>
</evidence>
<dbReference type="GO" id="GO:0006313">
    <property type="term" value="P:DNA transposition"/>
    <property type="evidence" value="ECO:0007669"/>
    <property type="project" value="InterPro"/>
</dbReference>
<sequence length="341" mass="38199">MKITTIGIDLAKTVFQIHGVDSHGKTVLRKKLDRSRMLEFFIKLEPCLIGMEACGSAHYWARKLVEMGHTVKLMAPQFVKPYVKTNKNDVADAEAICEAVSRPNMRFVPIKTELQQAVLSLHRVRQGFVRARTAQCNQIRGLLSEFGVIIAPGRTSIAKRLPEIMERTDLPGSFRHLLQRLYDQLKGLDQQIDEMDANIEQWHRESEVSRKLTEIPGIGPITATALLASIGDAKNFKNGRQLAAWLGLVPRQHSSGGKSVLLGISKRGDTYLRTLLIHGARAVIRFADSKPSNCWINKLLARKNKNVAAVALANKNARIVWVLLTQQEQRFRPDYVPAVAA</sequence>
<keyword evidence="5" id="KW-1185">Reference proteome</keyword>
<accession>A0A843YN11</accession>
<dbReference type="AlphaFoldDB" id="A0A843YN11"/>
<comment type="caution">
    <text evidence="4">The sequence shown here is derived from an EMBL/GenBank/DDBJ whole genome shotgun (WGS) entry which is preliminary data.</text>
</comment>